<gene>
    <name evidence="1" type="ORF">MTP08_10355</name>
</gene>
<dbReference type="SUPFAM" id="SSF101967">
    <property type="entry name" value="Adhesin YadA, collagen-binding domain"/>
    <property type="match status" value="1"/>
</dbReference>
<protein>
    <recommendedName>
        <fullName evidence="3">Hep_Hag</fullName>
    </recommendedName>
</protein>
<evidence type="ECO:0000313" key="1">
    <source>
        <dbReference type="EMBL" id="UOE37467.1"/>
    </source>
</evidence>
<dbReference type="RefSeq" id="WP_243575927.1">
    <property type="nucleotide sequence ID" value="NZ_CP094529.1"/>
</dbReference>
<accession>A0ABY4BEC6</accession>
<sequence>MILNFSFKSPSVYVLLATTINCYSFAQVGINTSNPQSTLDINAGNTSLVQGLLLPRLTSNEIRTMSQNLLSSSHNSLIVFALNATTTGDFVTSKITEPGFYRYVYNGSGGTQKYWKKIEPTAFERIVQDGKSGIRIIDADIQKYGLIGENAVDVSYSDENYVWLSTANGARGDNSFAAGLNTISRGNASTAVGNKTEAGGNGSFSGGQNTRSVGANSFAYGEGSSANNANSVVFGKTNVNSGSNSSIIAGRDNTITNAMNSAILSGHNNSIVFNNTAIDNYPYNSIGVANNIVSGNSNSIIGSSASTKNVIVGGTNNVLSEGIYSIIGGGAGNKIRPSAAPYDYVWYASNTISGGEGNEINADRSVIGGGDRNLIRLEGSGTYPQGAGMGVISGGQFNKILYKGHFGSIMGGRGNNARGSYSFVTGASNVAQSVGEFAIGFFGTLYNPQYPNAYTHDGTWIVNLATTKDRLFNVGNGAAPSEFDFSTDISSAYASRSDAFTILKNGQVGIDIDNFETNTTTAKLQVNGGIKISSPSNTLAGSACDNNNRGQIIFVEDNFYGCKSTGWVILNN</sequence>
<organism evidence="1 2">
    <name type="scientific">Chryseobacterium oryzae</name>
    <dbReference type="NCBI Taxonomy" id="2929799"/>
    <lineage>
        <taxon>Bacteria</taxon>
        <taxon>Pseudomonadati</taxon>
        <taxon>Bacteroidota</taxon>
        <taxon>Flavobacteriia</taxon>
        <taxon>Flavobacteriales</taxon>
        <taxon>Weeksellaceae</taxon>
        <taxon>Chryseobacterium group</taxon>
        <taxon>Chryseobacterium</taxon>
    </lineage>
</organism>
<dbReference type="EMBL" id="CP094529">
    <property type="protein sequence ID" value="UOE37467.1"/>
    <property type="molecule type" value="Genomic_DNA"/>
</dbReference>
<proteinExistence type="predicted"/>
<dbReference type="Gene3D" id="2.150.10.10">
    <property type="entry name" value="Serralysin-like metalloprotease, C-terminal"/>
    <property type="match status" value="1"/>
</dbReference>
<dbReference type="InterPro" id="IPR011049">
    <property type="entry name" value="Serralysin-like_metalloprot_C"/>
</dbReference>
<name>A0ABY4BEC6_9FLAO</name>
<evidence type="ECO:0008006" key="3">
    <source>
        <dbReference type="Google" id="ProtNLM"/>
    </source>
</evidence>
<keyword evidence="2" id="KW-1185">Reference proteome</keyword>
<dbReference type="Proteomes" id="UP000831068">
    <property type="component" value="Chromosome"/>
</dbReference>
<reference evidence="1 2" key="1">
    <citation type="submission" date="2022-03" db="EMBL/GenBank/DDBJ databases">
        <title>Chryseobacterium sp. isolated from the Andong Sikhe.</title>
        <authorList>
            <person name="Won M."/>
            <person name="Kim S.-J."/>
            <person name="Kwon S.-W."/>
        </authorList>
    </citation>
    <scope>NUCLEOTIDE SEQUENCE [LARGE SCALE GENOMIC DNA]</scope>
    <source>
        <strain evidence="1 2">ADR-1</strain>
    </source>
</reference>
<evidence type="ECO:0000313" key="2">
    <source>
        <dbReference type="Proteomes" id="UP000831068"/>
    </source>
</evidence>